<dbReference type="InterPro" id="IPR011990">
    <property type="entry name" value="TPR-like_helical_dom_sf"/>
</dbReference>
<dbReference type="EMBL" id="DS478961">
    <property type="protein sequence ID" value="EDO25593.1"/>
    <property type="molecule type" value="Genomic_DNA"/>
</dbReference>
<dbReference type="eggNOG" id="KOG1125">
    <property type="taxonomic scope" value="Eukaryota"/>
</dbReference>
<dbReference type="PANTHER" id="PTHR10130">
    <property type="entry name" value="PEROXISOMAL TARGETING SIGNAL 1 RECEPTOR PEX5"/>
    <property type="match status" value="1"/>
</dbReference>
<dbReference type="Gene3D" id="1.25.40.10">
    <property type="entry name" value="Tetratricopeptide repeat domain"/>
    <property type="match status" value="1"/>
</dbReference>
<gene>
    <name evidence="3" type="ORF">NEMVEDRAFT_v1g69882</name>
</gene>
<dbReference type="PhylomeDB" id="A8DW16"/>
<dbReference type="InterPro" id="IPR024111">
    <property type="entry name" value="PEX5/PEX5L"/>
</dbReference>
<accession>A8DW16</accession>
<keyword evidence="1" id="KW-0677">Repeat</keyword>
<protein>
    <recommendedName>
        <fullName evidence="5">Peroxisome receptor 1</fullName>
    </recommendedName>
</protein>
<feature type="non-terminal residue" evidence="3">
    <location>
        <position position="71"/>
    </location>
</feature>
<evidence type="ECO:0008006" key="5">
    <source>
        <dbReference type="Google" id="ProtNLM"/>
    </source>
</evidence>
<evidence type="ECO:0000313" key="4">
    <source>
        <dbReference type="Proteomes" id="UP000001593"/>
    </source>
</evidence>
<keyword evidence="4" id="KW-1185">Reference proteome</keyword>
<organism evidence="3 4">
    <name type="scientific">Nematostella vectensis</name>
    <name type="common">Starlet sea anemone</name>
    <dbReference type="NCBI Taxonomy" id="45351"/>
    <lineage>
        <taxon>Eukaryota</taxon>
        <taxon>Metazoa</taxon>
        <taxon>Cnidaria</taxon>
        <taxon>Anthozoa</taxon>
        <taxon>Hexacorallia</taxon>
        <taxon>Actiniaria</taxon>
        <taxon>Edwardsiidae</taxon>
        <taxon>Nematostella</taxon>
    </lineage>
</organism>
<reference evidence="3 4" key="1">
    <citation type="journal article" date="2007" name="Science">
        <title>Sea anemone genome reveals ancestral eumetazoan gene repertoire and genomic organization.</title>
        <authorList>
            <person name="Putnam N.H."/>
            <person name="Srivastava M."/>
            <person name="Hellsten U."/>
            <person name="Dirks B."/>
            <person name="Chapman J."/>
            <person name="Salamov A."/>
            <person name="Terry A."/>
            <person name="Shapiro H."/>
            <person name="Lindquist E."/>
            <person name="Kapitonov V.V."/>
            <person name="Jurka J."/>
            <person name="Genikhovich G."/>
            <person name="Grigoriev I.V."/>
            <person name="Lucas S.M."/>
            <person name="Steele R.E."/>
            <person name="Finnerty J.R."/>
            <person name="Technau U."/>
            <person name="Martindale M.Q."/>
            <person name="Rokhsar D.S."/>
        </authorList>
    </citation>
    <scope>NUCLEOTIDE SEQUENCE [LARGE SCALE GENOMIC DNA]</scope>
    <source>
        <strain evidence="4">CH2 X CH6</strain>
    </source>
</reference>
<sequence length="71" mass="8069">EYKFEEDNPLLDHPNPFEEGLKKLKEGDLISAILLFEAEVRQNPEHAEAWQYLGTSQAENEQDIAAISALN</sequence>
<dbReference type="STRING" id="45351.A8DW16"/>
<name>A8DW16_NEMVE</name>
<evidence type="ECO:0000256" key="2">
    <source>
        <dbReference type="ARBA" id="ARBA00022803"/>
    </source>
</evidence>
<dbReference type="Proteomes" id="UP000001593">
    <property type="component" value="Unassembled WGS sequence"/>
</dbReference>
<dbReference type="PANTHER" id="PTHR10130:SF0">
    <property type="entry name" value="GH08708P"/>
    <property type="match status" value="1"/>
</dbReference>
<dbReference type="SUPFAM" id="SSF48452">
    <property type="entry name" value="TPR-like"/>
    <property type="match status" value="1"/>
</dbReference>
<dbReference type="AlphaFoldDB" id="A8DW16"/>
<feature type="non-terminal residue" evidence="3">
    <location>
        <position position="1"/>
    </location>
</feature>
<evidence type="ECO:0000256" key="1">
    <source>
        <dbReference type="ARBA" id="ARBA00022737"/>
    </source>
</evidence>
<proteinExistence type="predicted"/>
<dbReference type="HOGENOM" id="CLU_013516_4_0_1"/>
<keyword evidence="2" id="KW-0802">TPR repeat</keyword>
<dbReference type="InParanoid" id="A8DW16"/>
<evidence type="ECO:0000313" key="3">
    <source>
        <dbReference type="EMBL" id="EDO25593.1"/>
    </source>
</evidence>